<dbReference type="RefSeq" id="WP_077027746.1">
    <property type="nucleotide sequence ID" value="NZ_CP017641.1"/>
</dbReference>
<protein>
    <submittedName>
        <fullName evidence="3">NPCBM/NEW2 domain protein</fullName>
    </submittedName>
</protein>
<dbReference type="Gene3D" id="2.60.120.1060">
    <property type="entry name" value="NPCBM/NEW2 domain"/>
    <property type="match status" value="1"/>
</dbReference>
<dbReference type="KEGG" id="fmr:Fuma_06445"/>
<dbReference type="Pfam" id="PF08305">
    <property type="entry name" value="NPCBM"/>
    <property type="match status" value="1"/>
</dbReference>
<name>A0A1P8WRT5_9PLAN</name>
<feature type="signal peptide" evidence="1">
    <location>
        <begin position="1"/>
        <end position="17"/>
    </location>
</feature>
<dbReference type="InterPro" id="IPR013222">
    <property type="entry name" value="Glyco_hyd_98_carb-bd"/>
</dbReference>
<accession>A0A1P8WRT5</accession>
<dbReference type="InterPro" id="IPR008979">
    <property type="entry name" value="Galactose-bd-like_sf"/>
</dbReference>
<dbReference type="AlphaFoldDB" id="A0A1P8WRT5"/>
<keyword evidence="1" id="KW-0732">Signal</keyword>
<feature type="chain" id="PRO_5010337197" evidence="1">
    <location>
        <begin position="18"/>
        <end position="429"/>
    </location>
</feature>
<keyword evidence="4" id="KW-1185">Reference proteome</keyword>
<feature type="domain" description="Glycosyl hydrolase family 98 putative carbohydrate-binding module" evidence="2">
    <location>
        <begin position="285"/>
        <end position="424"/>
    </location>
</feature>
<dbReference type="SMART" id="SM00776">
    <property type="entry name" value="NPCBM"/>
    <property type="match status" value="1"/>
</dbReference>
<reference evidence="3 4" key="1">
    <citation type="journal article" date="2016" name="Front. Microbiol.">
        <title>Fuerstia marisgermanicae gen. nov., sp. nov., an Unusual Member of the Phylum Planctomycetes from the German Wadden Sea.</title>
        <authorList>
            <person name="Kohn T."/>
            <person name="Heuer A."/>
            <person name="Jogler M."/>
            <person name="Vollmers J."/>
            <person name="Boedeker C."/>
            <person name="Bunk B."/>
            <person name="Rast P."/>
            <person name="Borchert D."/>
            <person name="Glockner I."/>
            <person name="Freese H.M."/>
            <person name="Klenk H.P."/>
            <person name="Overmann J."/>
            <person name="Kaster A.K."/>
            <person name="Rohde M."/>
            <person name="Wiegand S."/>
            <person name="Jogler C."/>
        </authorList>
    </citation>
    <scope>NUCLEOTIDE SEQUENCE [LARGE SCALE GENOMIC DNA]</scope>
    <source>
        <strain evidence="3 4">NH11</strain>
    </source>
</reference>
<evidence type="ECO:0000256" key="1">
    <source>
        <dbReference type="SAM" id="SignalP"/>
    </source>
</evidence>
<dbReference type="InterPro" id="IPR038637">
    <property type="entry name" value="NPCBM_sf"/>
</dbReference>
<dbReference type="OrthoDB" id="272011at2"/>
<dbReference type="STRING" id="1891926.Fuma_06445"/>
<evidence type="ECO:0000259" key="2">
    <source>
        <dbReference type="SMART" id="SM00776"/>
    </source>
</evidence>
<gene>
    <name evidence="3" type="ORF">Fuma_06445</name>
</gene>
<dbReference type="EMBL" id="CP017641">
    <property type="protein sequence ID" value="APZ96771.1"/>
    <property type="molecule type" value="Genomic_DNA"/>
</dbReference>
<proteinExistence type="predicted"/>
<sequence precursor="true">MSVLTAIKLLIASLALADVRVSTLDEKTITGPLVSIDGTQVVVKSDAENDSSVALADVMEVSFAAVNDEQQPAADVEQLIQLVDGSTVQSDSIEATADAVTATALGEQQLKLPRATVRAVRLQKLDDDWTPQWDAFLQRKNNKDLLIVAKRDGSGLDFLAGVVSSIGAEEVRFLLDGDEIPVPRARVFGIVFAEKDRKESGLSGNVSVKLRNGSVLVARTVSLDNDQLTAESSWGQMLKLPVNGVEAIDFSSGRIHFLSDLEPLSEQYFGLDPPGREWGPLFQADSDTRTGLSRQWKMSRDAFPNSGRPPITLRGKKYRKGVCIFPSAKVEYALDGRYSSLQAVVGVDDEVAFNQLPGKPPTVVELRVESDGEEVYKKLVTAPEDPVELKLNLKGVTTLAIIVDFGDGSSTCDYLDIANARLFVDTSAE</sequence>
<evidence type="ECO:0000313" key="3">
    <source>
        <dbReference type="EMBL" id="APZ96771.1"/>
    </source>
</evidence>
<evidence type="ECO:0000313" key="4">
    <source>
        <dbReference type="Proteomes" id="UP000187735"/>
    </source>
</evidence>
<dbReference type="SUPFAM" id="SSF49785">
    <property type="entry name" value="Galactose-binding domain-like"/>
    <property type="match status" value="1"/>
</dbReference>
<dbReference type="Proteomes" id="UP000187735">
    <property type="component" value="Chromosome"/>
</dbReference>
<organism evidence="3 4">
    <name type="scientific">Fuerstiella marisgermanici</name>
    <dbReference type="NCBI Taxonomy" id="1891926"/>
    <lineage>
        <taxon>Bacteria</taxon>
        <taxon>Pseudomonadati</taxon>
        <taxon>Planctomycetota</taxon>
        <taxon>Planctomycetia</taxon>
        <taxon>Planctomycetales</taxon>
        <taxon>Planctomycetaceae</taxon>
        <taxon>Fuerstiella</taxon>
    </lineage>
</organism>